<evidence type="ECO:0000256" key="8">
    <source>
        <dbReference type="ARBA" id="ARBA00023136"/>
    </source>
</evidence>
<feature type="transmembrane region" description="Helical" evidence="9">
    <location>
        <begin position="397"/>
        <end position="422"/>
    </location>
</feature>
<dbReference type="Gene3D" id="1.10.3720.10">
    <property type="entry name" value="MetI-like"/>
    <property type="match status" value="1"/>
</dbReference>
<evidence type="ECO:0000256" key="10">
    <source>
        <dbReference type="RuleBase" id="RU367050"/>
    </source>
</evidence>
<keyword evidence="8 9" id="KW-0472">Membrane</keyword>
<dbReference type="eggNOG" id="COG1175">
    <property type="taxonomic scope" value="Bacteria"/>
</dbReference>
<keyword evidence="5 10" id="KW-0762">Sugar transport</keyword>
<dbReference type="InterPro" id="IPR035277">
    <property type="entry name" value="MalF_N"/>
</dbReference>
<keyword evidence="14" id="KW-1185">Reference proteome</keyword>
<gene>
    <name evidence="13" type="ordered locus">Celgi_1268</name>
</gene>
<evidence type="ECO:0000256" key="7">
    <source>
        <dbReference type="ARBA" id="ARBA00022989"/>
    </source>
</evidence>
<protein>
    <recommendedName>
        <fullName evidence="10">Maltose/maltodextrin transport system permease protein</fullName>
    </recommendedName>
</protein>
<dbReference type="PROSITE" id="PS50928">
    <property type="entry name" value="ABC_TM1"/>
    <property type="match status" value="1"/>
</dbReference>
<dbReference type="InterPro" id="IPR035906">
    <property type="entry name" value="MetI-like_sf"/>
</dbReference>
<dbReference type="PANTHER" id="PTHR47314">
    <property type="entry name" value="MALTOSE/MALTODEXTRIN TRANSPORT SYSTEM PERMEASE PROTEIN MALF"/>
    <property type="match status" value="1"/>
</dbReference>
<evidence type="ECO:0000256" key="5">
    <source>
        <dbReference type="ARBA" id="ARBA00022597"/>
    </source>
</evidence>
<evidence type="ECO:0000256" key="9">
    <source>
        <dbReference type="RuleBase" id="RU363032"/>
    </source>
</evidence>
<keyword evidence="7 9" id="KW-1133">Transmembrane helix</keyword>
<evidence type="ECO:0000313" key="14">
    <source>
        <dbReference type="Proteomes" id="UP000000485"/>
    </source>
</evidence>
<evidence type="ECO:0000313" key="13">
    <source>
        <dbReference type="EMBL" id="AEI11787.1"/>
    </source>
</evidence>
<dbReference type="KEGG" id="cga:Celgi_1268"/>
<dbReference type="Proteomes" id="UP000000485">
    <property type="component" value="Chromosome"/>
</dbReference>
<dbReference type="SUPFAM" id="SSF161098">
    <property type="entry name" value="MetI-like"/>
    <property type="match status" value="1"/>
</dbReference>
<evidence type="ECO:0000256" key="6">
    <source>
        <dbReference type="ARBA" id="ARBA00022692"/>
    </source>
</evidence>
<feature type="region of interest" description="Disordered" evidence="11">
    <location>
        <begin position="1"/>
        <end position="31"/>
    </location>
</feature>
<feature type="transmembrane region" description="Helical" evidence="9">
    <location>
        <begin position="66"/>
        <end position="86"/>
    </location>
</feature>
<organism evidence="13 14">
    <name type="scientific">Cellulomonas gilvus (strain ATCC 13127 / NRRL B-14078)</name>
    <name type="common">Cellvibrio gilvus</name>
    <dbReference type="NCBI Taxonomy" id="593907"/>
    <lineage>
        <taxon>Bacteria</taxon>
        <taxon>Bacillati</taxon>
        <taxon>Actinomycetota</taxon>
        <taxon>Actinomycetes</taxon>
        <taxon>Micrococcales</taxon>
        <taxon>Cellulomonadaceae</taxon>
        <taxon>Cellulomonas</taxon>
    </lineage>
</organism>
<dbReference type="GO" id="GO:0015423">
    <property type="term" value="F:ABC-type maltose transporter activity"/>
    <property type="evidence" value="ECO:0007669"/>
    <property type="project" value="TreeGrafter"/>
</dbReference>
<dbReference type="Pfam" id="PF00528">
    <property type="entry name" value="BPD_transp_1"/>
    <property type="match status" value="1"/>
</dbReference>
<dbReference type="InterPro" id="IPR000515">
    <property type="entry name" value="MetI-like"/>
</dbReference>
<dbReference type="PANTHER" id="PTHR47314:SF1">
    <property type="entry name" value="MALTOSE_MALTODEXTRIN TRANSPORT SYSTEM PERMEASE PROTEIN MALF"/>
    <property type="match status" value="1"/>
</dbReference>
<comment type="similarity">
    <text evidence="2 10">Belongs to the binding-protein-dependent transport system permease family. MalFG subfamily.</text>
</comment>
<dbReference type="HOGENOM" id="CLU_016047_20_1_11"/>
<evidence type="ECO:0000256" key="11">
    <source>
        <dbReference type="SAM" id="MobiDB-lite"/>
    </source>
</evidence>
<comment type="function">
    <text evidence="10">Part of the ABC transporter complex MalEFGK involved in maltose/maltodextrin import. Probably responsible for the translocation of the substrate across the membrane.</text>
</comment>
<feature type="transmembrane region" description="Helical" evidence="9">
    <location>
        <begin position="95"/>
        <end position="119"/>
    </location>
</feature>
<dbReference type="InterPro" id="IPR047103">
    <property type="entry name" value="MalF_P2_sf"/>
</dbReference>
<dbReference type="InterPro" id="IPR032550">
    <property type="entry name" value="TM_PBP2_N"/>
</dbReference>
<accession>F8A2D0</accession>
<dbReference type="Gene3D" id="2.40.430.10">
    <property type="entry name" value="D-maltodextrin-binding protein, MBP"/>
    <property type="match status" value="1"/>
</dbReference>
<proteinExistence type="inferred from homology"/>
<feature type="domain" description="ABC transmembrane type-1" evidence="12">
    <location>
        <begin position="310"/>
        <end position="531"/>
    </location>
</feature>
<evidence type="ECO:0000256" key="4">
    <source>
        <dbReference type="ARBA" id="ARBA00022475"/>
    </source>
</evidence>
<dbReference type="STRING" id="593907.Celgi_1268"/>
<dbReference type="RefSeq" id="WP_013883306.1">
    <property type="nucleotide sequence ID" value="NC_015671.1"/>
</dbReference>
<dbReference type="SUPFAM" id="SSF160964">
    <property type="entry name" value="MalF N-terminal region-like"/>
    <property type="match status" value="1"/>
</dbReference>
<dbReference type="GO" id="GO:0042956">
    <property type="term" value="P:maltodextrin transmembrane transport"/>
    <property type="evidence" value="ECO:0007669"/>
    <property type="project" value="TreeGrafter"/>
</dbReference>
<dbReference type="AlphaFoldDB" id="F8A2D0"/>
<feature type="transmembrane region" description="Helical" evidence="9">
    <location>
        <begin position="510"/>
        <end position="532"/>
    </location>
</feature>
<reference evidence="14" key="1">
    <citation type="submission" date="2011-04" db="EMBL/GenBank/DDBJ databases">
        <title>Complete sequence of Cellvibrio gilvus ATCC 13127.</title>
        <authorList>
            <person name="Lucas S."/>
            <person name="Han J."/>
            <person name="Lapidus A."/>
            <person name="Cheng J.-F."/>
            <person name="Goodwin L."/>
            <person name="Pitluck S."/>
            <person name="Peters L."/>
            <person name="Munk A."/>
            <person name="Detter J.C."/>
            <person name="Han C."/>
            <person name="Tapia R."/>
            <person name="Land M."/>
            <person name="Hauser L."/>
            <person name="Kyrpides N."/>
            <person name="Ivanova N."/>
            <person name="Ovchinnikova G."/>
            <person name="Pagani I."/>
            <person name="Mead D."/>
            <person name="Brumm P."/>
            <person name="Woyke T."/>
        </authorList>
    </citation>
    <scope>NUCLEOTIDE SEQUENCE [LARGE SCALE GENOMIC DNA]</scope>
    <source>
        <strain evidence="14">ATCC 13127 / NRRL B-14078</strain>
    </source>
</reference>
<feature type="transmembrane region" description="Helical" evidence="9">
    <location>
        <begin position="41"/>
        <end position="60"/>
    </location>
</feature>
<dbReference type="CDD" id="cd06261">
    <property type="entry name" value="TM_PBP2"/>
    <property type="match status" value="1"/>
</dbReference>
<name>F8A2D0_CELGA</name>
<comment type="subcellular location">
    <subcellularLocation>
        <location evidence="1 9">Cell membrane</location>
        <topology evidence="1 9">Multi-pass membrane protein</topology>
    </subcellularLocation>
</comment>
<keyword evidence="4 10" id="KW-1003">Cell membrane</keyword>
<dbReference type="GO" id="GO:1990060">
    <property type="term" value="C:maltose transport complex"/>
    <property type="evidence" value="ECO:0007669"/>
    <property type="project" value="TreeGrafter"/>
</dbReference>
<dbReference type="Gene3D" id="3.10.650.10">
    <property type="entry name" value="MalF N-terminal region-like"/>
    <property type="match status" value="1"/>
</dbReference>
<dbReference type="EMBL" id="CP002665">
    <property type="protein sequence ID" value="AEI11787.1"/>
    <property type="molecule type" value="Genomic_DNA"/>
</dbReference>
<feature type="transmembrane region" description="Helical" evidence="9">
    <location>
        <begin position="309"/>
        <end position="333"/>
    </location>
</feature>
<evidence type="ECO:0000256" key="1">
    <source>
        <dbReference type="ARBA" id="ARBA00004651"/>
    </source>
</evidence>
<dbReference type="Gene3D" id="1.20.58.370">
    <property type="entry name" value="MalF N-terminal region-like"/>
    <property type="match status" value="1"/>
</dbReference>
<evidence type="ECO:0000256" key="2">
    <source>
        <dbReference type="ARBA" id="ARBA00009047"/>
    </source>
</evidence>
<sequence length="541" mass="58233">MSQQTRAADELAPPVSPPPNSPPGRRGGADGSPARNISKGFLLKLGLVAVIDAVTVYGILSAVAVQQWAIVVSLVVALVAVNWAYFSKRALAAKYLLPGLVFLLVYVIFTAAYTGYVAFTNYGDGHNSTKSDAVAAILAQNEQRVEGSAAYPLTIVTQDGDLGFAIAQDGVAQVGTADQPLAAVQDATVDGGKVTEVPGWEVLDFATIAQRQAEIVDLRVPVSDDVADGSIRTQDASTGYVYESVLVYDEAADTMTNTVTGVVYTPDATGNFRAEDGTALTPGWKVAVGFDNFTRAFTDDRLRGPFVEVFVWTFAFALLSVLTTFVLGLFLAIVFNDPRVRGRKVLRALLILPYAFPAFLSALVWKGMLNDSFGFVNERILGGADIGWLTDPWLAKLSVILVNLWLGFPYMFLVCTGALQSIPGEVYESARMDGASAWRVHRSIVLPLLMVSVAPLLVASFAFNFNNFALIYMLTGGGPNFVGTPVVVGHTDILISMTYSVAFESGLKQYGFASALSILIFVIVGAISWWGFRRTRRLEEL</sequence>
<feature type="transmembrane region" description="Helical" evidence="9">
    <location>
        <begin position="443"/>
        <end position="463"/>
    </location>
</feature>
<dbReference type="OrthoDB" id="9805974at2"/>
<feature type="transmembrane region" description="Helical" evidence="9">
    <location>
        <begin position="345"/>
        <end position="365"/>
    </location>
</feature>
<keyword evidence="6 9" id="KW-0812">Transmembrane</keyword>
<dbReference type="Pfam" id="PF16296">
    <property type="entry name" value="TM_PBP2_N"/>
    <property type="match status" value="1"/>
</dbReference>
<evidence type="ECO:0000259" key="12">
    <source>
        <dbReference type="PROSITE" id="PS50928"/>
    </source>
</evidence>
<keyword evidence="3 9" id="KW-0813">Transport</keyword>
<evidence type="ECO:0000256" key="3">
    <source>
        <dbReference type="ARBA" id="ARBA00022448"/>
    </source>
</evidence>